<comment type="caution">
    <text evidence="1">The sequence shown here is derived from an EMBL/GenBank/DDBJ whole genome shotgun (WGS) entry which is preliminary data.</text>
</comment>
<name>A0AAX0B540_CLOBE</name>
<dbReference type="Proteomes" id="UP001193748">
    <property type="component" value="Unassembled WGS sequence"/>
</dbReference>
<dbReference type="EMBL" id="JABSWW010000001">
    <property type="protein sequence ID" value="NRT90202.1"/>
    <property type="molecule type" value="Genomic_DNA"/>
</dbReference>
<protein>
    <submittedName>
        <fullName evidence="1">Uncharacterized protein</fullName>
    </submittedName>
</protein>
<reference evidence="1" key="1">
    <citation type="submission" date="2020-05" db="EMBL/GenBank/DDBJ databases">
        <authorList>
            <person name="Brown S."/>
            <person name="Huntemann M."/>
            <person name="Clum A."/>
            <person name="Spunde A."/>
            <person name="Palaniappan K."/>
            <person name="Ritter S."/>
            <person name="Mikhailova N."/>
            <person name="Chen I.-M."/>
            <person name="Stamatis D."/>
            <person name="Reddy T."/>
            <person name="O'Malley R."/>
            <person name="Daum C."/>
            <person name="Shapiro N."/>
            <person name="Ivanova N."/>
            <person name="Kyrpides N."/>
            <person name="Woyke T."/>
        </authorList>
    </citation>
    <scope>NUCLEOTIDE SEQUENCE</scope>
    <source>
        <strain evidence="1">DJ080</strain>
    </source>
</reference>
<reference evidence="1" key="2">
    <citation type="journal article" date="2022" name="Nat. Biotechnol.">
        <title>Carbon-negative production of acetone and isopropanol by gas fermentation at industrial pilot scale.</title>
        <authorList>
            <person name="Liew F.E."/>
            <person name="Nogle R."/>
            <person name="Abdalla T."/>
            <person name="Rasor B.J."/>
            <person name="Canter C."/>
            <person name="Jensen R.O."/>
            <person name="Wang L."/>
            <person name="Strutz J."/>
            <person name="Chirania P."/>
            <person name="De Tissera S."/>
            <person name="Mueller A.P."/>
            <person name="Ruan Z."/>
            <person name="Gao A."/>
            <person name="Tran L."/>
            <person name="Engle N.L."/>
            <person name="Bromley J.C."/>
            <person name="Daniell J."/>
            <person name="Conrado R."/>
            <person name="Tschaplinski T.J."/>
            <person name="Giannone R.J."/>
            <person name="Hettich R.L."/>
            <person name="Karim A.S."/>
            <person name="Simpson S.D."/>
            <person name="Brown S.D."/>
            <person name="Leang C."/>
            <person name="Jewett M.C."/>
            <person name="Kopke M."/>
        </authorList>
    </citation>
    <scope>NUCLEOTIDE SEQUENCE</scope>
    <source>
        <strain evidence="1">DJ080</strain>
    </source>
</reference>
<gene>
    <name evidence="1" type="ORF">B0H41_003881</name>
</gene>
<evidence type="ECO:0000313" key="2">
    <source>
        <dbReference type="Proteomes" id="UP001193748"/>
    </source>
</evidence>
<accession>A0AAX0B540</accession>
<sequence length="942" mass="110110">MLKQVKLYNINLGMVKTQKERQLSKLRNHAYNKMINYKNELSTIIKDSLGEDNWTKECGIILKEKLKEDVIFKLYEKEYNKFQELLHDEYISNNIITRGINSKNIKDTNTIAIGSNNLTRTLEIDLGTFTDKFIEIECGKIDDLVIEQVVKTGLYIDNDFYIFFTAGAGQTRQSKFMMIREDVWKDKGQALMCGLTIEQMNELGGMNISKWLAYLALNNSTSRILEVFNIDKCIVVDDFETMVAGTVDYIDRQDKVENGTKTYTIKKGKFEGQERTKKNYKVEWKIEPNKEMLVPVPHMDGCGVMLTSVNKKNIQFRMPWFKGLLTPTNLKKYATEVAKNTKIKDIYGKEYDIIKDDIRILFTKSQFKLWSYYKNEVDENGNDILDESGNIKYSGWDRYKDNFKTYNCTFNICEEDEKEYKDVQLNYQMLQTLTDINDEQIKILTKDFKELIDKVHTDRESMLKFLEATKEDNNRDYFQEILRLYPEMCNSDYVKEQISQKIKSAKKEAMSGKLVIPNTKRMFLIPDIVAFMDWLFTGNENPKGYLKENEVYCNLYKGIDKVDILRSPHLSFEHSIRNNVATDINKCEYFTTNGMYTSTHDLITKIIQADTDGDHVTVISENWVIKLVENMIEKYNINPIYYEMGKAGANEINNDNIFKSLQFVYHKANIGKVSNALMKIWNGENPWAVYDISKKLCAYNNDVIDSAKTLLIKKLPKDLTEKFAKLNKEKYPYFFQFAKKEIKDKDCREIGNSVMDRICQEIKSISKTNYSFKKGFGVFEVKKLMNKQRNFDIDYDIIKFYLQLEKQTREKIGEYATICSDKDDDKNNSGYKYQCYAEAREKVLNYAKEKGIKYEFVVDNIIKYSFEDDSLKMAFVFEVFGAVIINNLNKNIKESVDKGYILCECCGKRVKNTNGKTKRCKECAEKVNKKKTNENKKKKKAS</sequence>
<evidence type="ECO:0000313" key="1">
    <source>
        <dbReference type="EMBL" id="NRT90202.1"/>
    </source>
</evidence>
<dbReference type="RefSeq" id="WP_173711501.1">
    <property type="nucleotide sequence ID" value="NZ_CP107022.1"/>
</dbReference>
<dbReference type="AlphaFoldDB" id="A0AAX0B540"/>
<organism evidence="1 2">
    <name type="scientific">Clostridium beijerinckii</name>
    <name type="common">Clostridium MP</name>
    <dbReference type="NCBI Taxonomy" id="1520"/>
    <lineage>
        <taxon>Bacteria</taxon>
        <taxon>Bacillati</taxon>
        <taxon>Bacillota</taxon>
        <taxon>Clostridia</taxon>
        <taxon>Eubacteriales</taxon>
        <taxon>Clostridiaceae</taxon>
        <taxon>Clostridium</taxon>
    </lineage>
</organism>
<proteinExistence type="predicted"/>